<dbReference type="SMART" id="SM00530">
    <property type="entry name" value="HTH_XRE"/>
    <property type="match status" value="1"/>
</dbReference>
<dbReference type="Gene3D" id="1.10.260.40">
    <property type="entry name" value="lambda repressor-like DNA-binding domains"/>
    <property type="match status" value="1"/>
</dbReference>
<feature type="domain" description="HTH cro/C1-type" evidence="1">
    <location>
        <begin position="18"/>
        <end position="64"/>
    </location>
</feature>
<dbReference type="CDD" id="cd00093">
    <property type="entry name" value="HTH_XRE"/>
    <property type="match status" value="1"/>
</dbReference>
<dbReference type="PROSITE" id="PS50943">
    <property type="entry name" value="HTH_CROC1"/>
    <property type="match status" value="1"/>
</dbReference>
<dbReference type="Pfam" id="PF01381">
    <property type="entry name" value="HTH_3"/>
    <property type="match status" value="1"/>
</dbReference>
<protein>
    <submittedName>
        <fullName evidence="2">Transcriptional regulator</fullName>
    </submittedName>
</protein>
<proteinExistence type="predicted"/>
<organism evidence="2 3">
    <name type="scientific">Oxalicibacterium flavum</name>
    <dbReference type="NCBI Taxonomy" id="179467"/>
    <lineage>
        <taxon>Bacteria</taxon>
        <taxon>Pseudomonadati</taxon>
        <taxon>Pseudomonadota</taxon>
        <taxon>Betaproteobacteria</taxon>
        <taxon>Burkholderiales</taxon>
        <taxon>Oxalobacteraceae</taxon>
        <taxon>Oxalicibacterium</taxon>
    </lineage>
</organism>
<dbReference type="SUPFAM" id="SSF47413">
    <property type="entry name" value="lambda repressor-like DNA-binding domains"/>
    <property type="match status" value="1"/>
</dbReference>
<sequence length="129" mass="14277">MNIGNRLDQAMKAARIKSQSELSRLSGVPQATISRILKDIGAKGPETETIKKLAKACRVSFTWLNEGEEDSLPSSQGTADPLLDQRIAHALRVMQQMPEYKLNQIVKIIDTIAEPLPFEKSDSADTRKS</sequence>
<dbReference type="AlphaFoldDB" id="A0A8J2XYW6"/>
<dbReference type="InterPro" id="IPR010982">
    <property type="entry name" value="Lambda_DNA-bd_dom_sf"/>
</dbReference>
<evidence type="ECO:0000313" key="2">
    <source>
        <dbReference type="EMBL" id="GGC18036.1"/>
    </source>
</evidence>
<dbReference type="GO" id="GO:0003677">
    <property type="term" value="F:DNA binding"/>
    <property type="evidence" value="ECO:0007669"/>
    <property type="project" value="InterPro"/>
</dbReference>
<name>A0A8J2XYW6_9BURK</name>
<dbReference type="InterPro" id="IPR001387">
    <property type="entry name" value="Cro/C1-type_HTH"/>
</dbReference>
<keyword evidence="3" id="KW-1185">Reference proteome</keyword>
<evidence type="ECO:0000313" key="3">
    <source>
        <dbReference type="Proteomes" id="UP000620266"/>
    </source>
</evidence>
<reference evidence="2" key="2">
    <citation type="submission" date="2020-09" db="EMBL/GenBank/DDBJ databases">
        <authorList>
            <person name="Sun Q."/>
            <person name="Sedlacek I."/>
        </authorList>
    </citation>
    <scope>NUCLEOTIDE SEQUENCE</scope>
    <source>
        <strain evidence="2">CCM 7086</strain>
    </source>
</reference>
<dbReference type="Proteomes" id="UP000620266">
    <property type="component" value="Unassembled WGS sequence"/>
</dbReference>
<accession>A0A8J2XYW6</accession>
<reference evidence="2" key="1">
    <citation type="journal article" date="2014" name="Int. J. Syst. Evol. Microbiol.">
        <title>Complete genome sequence of Corynebacterium casei LMG S-19264T (=DSM 44701T), isolated from a smear-ripened cheese.</title>
        <authorList>
            <consortium name="US DOE Joint Genome Institute (JGI-PGF)"/>
            <person name="Walter F."/>
            <person name="Albersmeier A."/>
            <person name="Kalinowski J."/>
            <person name="Ruckert C."/>
        </authorList>
    </citation>
    <scope>NUCLEOTIDE SEQUENCE</scope>
    <source>
        <strain evidence="2">CCM 7086</strain>
    </source>
</reference>
<dbReference type="EMBL" id="BMCG01000006">
    <property type="protein sequence ID" value="GGC18036.1"/>
    <property type="molecule type" value="Genomic_DNA"/>
</dbReference>
<comment type="caution">
    <text evidence="2">The sequence shown here is derived from an EMBL/GenBank/DDBJ whole genome shotgun (WGS) entry which is preliminary data.</text>
</comment>
<gene>
    <name evidence="2" type="ORF">GCM10007205_28810</name>
</gene>
<evidence type="ECO:0000259" key="1">
    <source>
        <dbReference type="PROSITE" id="PS50943"/>
    </source>
</evidence>